<keyword evidence="7" id="KW-0963">Cytoplasm</keyword>
<keyword evidence="13" id="KW-0560">Oxidoreductase</keyword>
<evidence type="ECO:0000256" key="12">
    <source>
        <dbReference type="ARBA" id="ARBA00022990"/>
    </source>
</evidence>
<evidence type="ECO:0000313" key="36">
    <source>
        <dbReference type="EMBL" id="CAK1596408.1"/>
    </source>
</evidence>
<dbReference type="Gene3D" id="3.40.50.720">
    <property type="entry name" value="NAD(P)-binding Rossmann-like Domain"/>
    <property type="match status" value="1"/>
</dbReference>
<evidence type="ECO:0000256" key="28">
    <source>
        <dbReference type="ARBA" id="ARBA00048387"/>
    </source>
</evidence>
<dbReference type="CDD" id="cd08294">
    <property type="entry name" value="leukotriene_B4_DH_like"/>
    <property type="match status" value="1"/>
</dbReference>
<dbReference type="InterPro" id="IPR045010">
    <property type="entry name" value="MDR_fam"/>
</dbReference>
<dbReference type="GO" id="GO:0047522">
    <property type="term" value="F:15-oxoprostaglandin 13-reductase [NAD(P)+] activity"/>
    <property type="evidence" value="ECO:0007669"/>
    <property type="project" value="UniProtKB-EC"/>
</dbReference>
<evidence type="ECO:0000256" key="23">
    <source>
        <dbReference type="ARBA" id="ARBA00047871"/>
    </source>
</evidence>
<comment type="subcellular location">
    <subcellularLocation>
        <location evidence="1">Cytoplasm</location>
    </subcellularLocation>
</comment>
<dbReference type="FunFam" id="3.40.50.720:FF:000121">
    <property type="entry name" value="Prostaglandin reductase 2"/>
    <property type="match status" value="1"/>
</dbReference>
<comment type="catalytic activity">
    <reaction evidence="24">
        <text>13,14-dihydro-15-oxo-prostaglandin F1alpha + NADP(+) = 15-oxoprostaglandin F1alpha + NADPH + H(+)</text>
        <dbReference type="Rhea" id="RHEA:50592"/>
        <dbReference type="ChEBI" id="CHEBI:15378"/>
        <dbReference type="ChEBI" id="CHEBI:57783"/>
        <dbReference type="ChEBI" id="CHEBI:58349"/>
        <dbReference type="ChEBI" id="CHEBI:79072"/>
        <dbReference type="ChEBI" id="CHEBI:133411"/>
    </reaction>
    <physiologicalReaction direction="right-to-left" evidence="24">
        <dbReference type="Rhea" id="RHEA:50594"/>
    </physiologicalReaction>
</comment>
<evidence type="ECO:0000256" key="25">
    <source>
        <dbReference type="ARBA" id="ARBA00047903"/>
    </source>
</evidence>
<evidence type="ECO:0000256" key="31">
    <source>
        <dbReference type="ARBA" id="ARBA00049068"/>
    </source>
</evidence>
<dbReference type="SUPFAM" id="SSF50129">
    <property type="entry name" value="GroES-like"/>
    <property type="match status" value="1"/>
</dbReference>
<comment type="catalytic activity">
    <reaction evidence="29">
        <text>20-hydroxy-leukotriene B4 + NADP(+) = 12-oxo-20-hydroxy-leukotriene B4 + NADPH + H(+)</text>
        <dbReference type="Rhea" id="RHEA:51208"/>
        <dbReference type="ChEBI" id="CHEBI:15378"/>
        <dbReference type="ChEBI" id="CHEBI:57460"/>
        <dbReference type="ChEBI" id="CHEBI:57783"/>
        <dbReference type="ChEBI" id="CHEBI:58349"/>
        <dbReference type="ChEBI" id="CHEBI:133346"/>
    </reaction>
    <physiologicalReaction direction="left-to-right" evidence="29">
        <dbReference type="Rhea" id="RHEA:51209"/>
    </physiologicalReaction>
</comment>
<dbReference type="GO" id="GO:0006693">
    <property type="term" value="P:prostaglandin metabolic process"/>
    <property type="evidence" value="ECO:0007669"/>
    <property type="project" value="UniProtKB-KW"/>
</dbReference>
<evidence type="ECO:0000259" key="35">
    <source>
        <dbReference type="SMART" id="SM00829"/>
    </source>
</evidence>
<evidence type="ECO:0000256" key="1">
    <source>
        <dbReference type="ARBA" id="ARBA00004496"/>
    </source>
</evidence>
<evidence type="ECO:0000256" key="4">
    <source>
        <dbReference type="ARBA" id="ARBA00011981"/>
    </source>
</evidence>
<protein>
    <recommendedName>
        <fullName evidence="6">Prostaglandin reductase 1</fullName>
        <ecNumber evidence="4">1.3.1.48</ecNumber>
        <ecNumber evidence="5">1.3.1.74</ecNumber>
    </recommendedName>
    <alternativeName>
        <fullName evidence="19">15-oxoprostaglandin 13-reductase</fullName>
    </alternativeName>
    <alternativeName>
        <fullName evidence="17">Dithiolethione-inducible gene 1 protein</fullName>
    </alternativeName>
    <alternativeName>
        <fullName evidence="16">Leukotriene B4 12-hydroxydehydrogenase</fullName>
    </alternativeName>
    <alternativeName>
        <fullName evidence="18">NAD(P)H-dependent alkenal/one oxidoreductase</fullName>
    </alternativeName>
</protein>
<comment type="similarity">
    <text evidence="2">Belongs to the NADP-dependent oxidoreductase L4BD family.</text>
</comment>
<dbReference type="InterPro" id="IPR041694">
    <property type="entry name" value="ADH_N_2"/>
</dbReference>
<evidence type="ECO:0000256" key="33">
    <source>
        <dbReference type="ARBA" id="ARBA00049179"/>
    </source>
</evidence>
<evidence type="ECO:0000256" key="14">
    <source>
        <dbReference type="ARBA" id="ARBA00023098"/>
    </source>
</evidence>
<evidence type="ECO:0000256" key="30">
    <source>
        <dbReference type="ARBA" id="ARBA00048953"/>
    </source>
</evidence>
<evidence type="ECO:0000256" key="13">
    <source>
        <dbReference type="ARBA" id="ARBA00023002"/>
    </source>
</evidence>
<dbReference type="GO" id="GO:0032440">
    <property type="term" value="F:2-alkenal reductase [NAD(P)H] activity"/>
    <property type="evidence" value="ECO:0007669"/>
    <property type="project" value="UniProtKB-EC"/>
</dbReference>
<evidence type="ECO:0000256" key="7">
    <source>
        <dbReference type="ARBA" id="ARBA00022490"/>
    </source>
</evidence>
<comment type="catalytic activity">
    <reaction evidence="26">
        <text>nonan-2-one + NADP(+) = (3E)-nonen-2-one + NADPH + H(+)</text>
        <dbReference type="Rhea" id="RHEA:50616"/>
        <dbReference type="ChEBI" id="CHEBI:15378"/>
        <dbReference type="ChEBI" id="CHEBI:57783"/>
        <dbReference type="ChEBI" id="CHEBI:58349"/>
        <dbReference type="ChEBI" id="CHEBI:77927"/>
        <dbReference type="ChEBI" id="CHEBI:133457"/>
    </reaction>
    <physiologicalReaction direction="right-to-left" evidence="26">
        <dbReference type="Rhea" id="RHEA:50618"/>
    </physiologicalReaction>
</comment>
<keyword evidence="15" id="KW-0379">Hydroxylation</keyword>
<comment type="catalytic activity">
    <reaction evidence="20">
        <text>octanal + NADP(+) = (2E)-octenal + NADPH + H(+)</text>
        <dbReference type="Rhea" id="RHEA:50780"/>
        <dbReference type="ChEBI" id="CHEBI:15378"/>
        <dbReference type="ChEBI" id="CHEBI:17935"/>
        <dbReference type="ChEBI" id="CHEBI:57783"/>
        <dbReference type="ChEBI" id="CHEBI:58349"/>
        <dbReference type="ChEBI" id="CHEBI:61748"/>
    </reaction>
    <physiologicalReaction direction="right-to-left" evidence="20">
        <dbReference type="Rhea" id="RHEA:50782"/>
    </physiologicalReaction>
</comment>
<evidence type="ECO:0000256" key="11">
    <source>
        <dbReference type="ARBA" id="ARBA00022857"/>
    </source>
</evidence>
<keyword evidence="8" id="KW-0644">Prostaglandin metabolism</keyword>
<keyword evidence="10" id="KW-0276">Fatty acid metabolism</keyword>
<comment type="catalytic activity">
    <reaction evidence="21">
        <text>decanal + NADP(+) = (2E)-decenal + NADPH + H(+)</text>
        <dbReference type="Rhea" id="RHEA:50612"/>
        <dbReference type="ChEBI" id="CHEBI:15378"/>
        <dbReference type="ChEBI" id="CHEBI:31457"/>
        <dbReference type="ChEBI" id="CHEBI:57783"/>
        <dbReference type="ChEBI" id="CHEBI:58349"/>
        <dbReference type="ChEBI" id="CHEBI:133455"/>
    </reaction>
    <physiologicalReaction direction="right-to-left" evidence="21">
        <dbReference type="Rhea" id="RHEA:50614"/>
    </physiologicalReaction>
</comment>
<reference evidence="36 37" key="1">
    <citation type="submission" date="2023-11" db="EMBL/GenBank/DDBJ databases">
        <authorList>
            <person name="Hedman E."/>
            <person name="Englund M."/>
            <person name="Stromberg M."/>
            <person name="Nyberg Akerstrom W."/>
            <person name="Nylinder S."/>
            <person name="Jareborg N."/>
            <person name="Kallberg Y."/>
            <person name="Kronander E."/>
        </authorList>
    </citation>
    <scope>NUCLEOTIDE SEQUENCE [LARGE SCALE GENOMIC DNA]</scope>
</reference>
<comment type="catalytic activity">
    <reaction evidence="22">
        <text>pentan-2-one + NADP(+) = (E)-pent-3-en-2-one + NADPH + H(+)</text>
        <dbReference type="Rhea" id="RHEA:50788"/>
        <dbReference type="ChEBI" id="CHEBI:15378"/>
        <dbReference type="ChEBI" id="CHEBI:16472"/>
        <dbReference type="ChEBI" id="CHEBI:57783"/>
        <dbReference type="ChEBI" id="CHEBI:58349"/>
        <dbReference type="ChEBI" id="CHEBI:145276"/>
    </reaction>
    <physiologicalReaction direction="right-to-left" evidence="22">
        <dbReference type="Rhea" id="RHEA:50790"/>
    </physiologicalReaction>
</comment>
<accession>A0AAV1LLV3</accession>
<evidence type="ECO:0000256" key="24">
    <source>
        <dbReference type="ARBA" id="ARBA00047878"/>
    </source>
</evidence>
<comment type="catalytic activity">
    <reaction evidence="33">
        <text>an n-alkanal + NADP(+) = an alk-2-enal + NADPH + H(+)</text>
        <dbReference type="Rhea" id="RHEA:13737"/>
        <dbReference type="ChEBI" id="CHEBI:12834"/>
        <dbReference type="ChEBI" id="CHEBI:13757"/>
        <dbReference type="ChEBI" id="CHEBI:15378"/>
        <dbReference type="ChEBI" id="CHEBI:57783"/>
        <dbReference type="ChEBI" id="CHEBI:58349"/>
        <dbReference type="EC" id="1.3.1.74"/>
    </reaction>
    <physiologicalReaction direction="right-to-left" evidence="33">
        <dbReference type="Rhea" id="RHEA:13739"/>
    </physiologicalReaction>
</comment>
<dbReference type="SUPFAM" id="SSF51735">
    <property type="entry name" value="NAD(P)-binding Rossmann-fold domains"/>
    <property type="match status" value="1"/>
</dbReference>
<sequence length="335" mass="36979">MVKARKYVVKNYFEGVPKRDDYEIIDYELPNLQNGEILTKTEWISVDPYQRAYNRLNKIPYDQFGYQVAVVEDSKNPSYPIGTRIITHKGWCDYAILNPNELQKPPNMIYKLPNLKDLSPSLGIGAVGMPGATAYFGLLEICKPKVGETVVVTGAAGAVGSMVGQIAKIKGCRVIGFAGSDDKVEWLEKELGFDKAINYKTADIDKALKEAAPKGIDCYFDNVGGEISSVIISQMNAKGRVAVCGSISSYNEVSSNVVKAPILQPYIVSKELTIQGFIVTSFSKHWPEAFAQLVEWIKSGKLVTREYITEGFDKIYDAFIGMLAGNNFGKAIVKI</sequence>
<comment type="catalytic activity">
    <reaction evidence="27">
        <text>13,14-dihydro-15-oxo-PGF2alpha + NADP(+) = 15-oxoprostaglandin F2alpha + NADPH + H(+)</text>
        <dbReference type="Rhea" id="RHEA:50588"/>
        <dbReference type="ChEBI" id="CHEBI:15378"/>
        <dbReference type="ChEBI" id="CHEBI:57783"/>
        <dbReference type="ChEBI" id="CHEBI:58349"/>
        <dbReference type="ChEBI" id="CHEBI:133374"/>
        <dbReference type="ChEBI" id="CHEBI:133409"/>
    </reaction>
    <physiologicalReaction direction="right-to-left" evidence="27">
        <dbReference type="Rhea" id="RHEA:50590"/>
    </physiologicalReaction>
</comment>
<evidence type="ECO:0000256" key="18">
    <source>
        <dbReference type="ARBA" id="ARBA00032297"/>
    </source>
</evidence>
<keyword evidence="14" id="KW-0443">Lipid metabolism</keyword>
<comment type="catalytic activity">
    <reaction evidence="30">
        <text>6-trans-leukotriene B4 + NADP(+) = 12-oxo-(5S)-hydroxy-(6E,8E,10E,14Z)-eicosatetraenoate + NADPH + H(+)</text>
        <dbReference type="Rhea" id="RHEA:51204"/>
        <dbReference type="ChEBI" id="CHEBI:15378"/>
        <dbReference type="ChEBI" id="CHEBI:57783"/>
        <dbReference type="ChEBI" id="CHEBI:58349"/>
        <dbReference type="ChEBI" id="CHEBI:90723"/>
        <dbReference type="ChEBI" id="CHEBI:133974"/>
    </reaction>
    <physiologicalReaction direction="left-to-right" evidence="30">
        <dbReference type="Rhea" id="RHEA:51205"/>
    </physiologicalReaction>
</comment>
<organism evidence="36 37">
    <name type="scientific">Parnassius mnemosyne</name>
    <name type="common">clouded apollo</name>
    <dbReference type="NCBI Taxonomy" id="213953"/>
    <lineage>
        <taxon>Eukaryota</taxon>
        <taxon>Metazoa</taxon>
        <taxon>Ecdysozoa</taxon>
        <taxon>Arthropoda</taxon>
        <taxon>Hexapoda</taxon>
        <taxon>Insecta</taxon>
        <taxon>Pterygota</taxon>
        <taxon>Neoptera</taxon>
        <taxon>Endopterygota</taxon>
        <taxon>Lepidoptera</taxon>
        <taxon>Glossata</taxon>
        <taxon>Ditrysia</taxon>
        <taxon>Papilionoidea</taxon>
        <taxon>Papilionidae</taxon>
        <taxon>Parnassiinae</taxon>
        <taxon>Parnassini</taxon>
        <taxon>Parnassius</taxon>
        <taxon>Driopa</taxon>
    </lineage>
</organism>
<dbReference type="Proteomes" id="UP001314205">
    <property type="component" value="Unassembled WGS sequence"/>
</dbReference>
<dbReference type="EC" id="1.3.1.74" evidence="5"/>
<dbReference type="InterPro" id="IPR011032">
    <property type="entry name" value="GroES-like_sf"/>
</dbReference>
<evidence type="ECO:0000256" key="34">
    <source>
        <dbReference type="ARBA" id="ARBA00049368"/>
    </source>
</evidence>
<evidence type="ECO:0000256" key="5">
    <source>
        <dbReference type="ARBA" id="ARBA00012410"/>
    </source>
</evidence>
<dbReference type="AlphaFoldDB" id="A0AAV1LLV3"/>
<dbReference type="Gene3D" id="3.90.180.10">
    <property type="entry name" value="Medium-chain alcohol dehydrogenases, catalytic domain"/>
    <property type="match status" value="1"/>
</dbReference>
<comment type="catalytic activity">
    <reaction evidence="23">
        <text>leukotriene B4 + NADP(+) = 12-oxo-leukotriene B4 + NADPH + H(+)</text>
        <dbReference type="Rhea" id="RHEA:50608"/>
        <dbReference type="ChEBI" id="CHEBI:15378"/>
        <dbReference type="ChEBI" id="CHEBI:57461"/>
        <dbReference type="ChEBI" id="CHEBI:57783"/>
        <dbReference type="ChEBI" id="CHEBI:58349"/>
        <dbReference type="ChEBI" id="CHEBI:133309"/>
    </reaction>
    <physiologicalReaction direction="left-to-right" evidence="23">
        <dbReference type="Rhea" id="RHEA:50609"/>
    </physiologicalReaction>
</comment>
<evidence type="ECO:0000256" key="16">
    <source>
        <dbReference type="ARBA" id="ARBA00031851"/>
    </source>
</evidence>
<keyword evidence="9" id="KW-0597">Phosphoprotein</keyword>
<evidence type="ECO:0000256" key="10">
    <source>
        <dbReference type="ARBA" id="ARBA00022832"/>
    </source>
</evidence>
<comment type="catalytic activity">
    <reaction evidence="31">
        <text>(5S,12S)-dihydroxy-(6E,10E,12E,14Z)-eicosatetraenoate + NADP(+) = 12-oxo-(5S)-hydroxy-(6E,8E,10E,14Z)-eicosatetraenoate + NADPH + H(+)</text>
        <dbReference type="Rhea" id="RHEA:51212"/>
        <dbReference type="ChEBI" id="CHEBI:15378"/>
        <dbReference type="ChEBI" id="CHEBI:57783"/>
        <dbReference type="ChEBI" id="CHEBI:58349"/>
        <dbReference type="ChEBI" id="CHEBI:133974"/>
        <dbReference type="ChEBI" id="CHEBI:133975"/>
    </reaction>
    <physiologicalReaction direction="left-to-right" evidence="31">
        <dbReference type="Rhea" id="RHEA:51213"/>
    </physiologicalReaction>
</comment>
<comment type="subunit">
    <text evidence="3">Monomer or homodimer.</text>
</comment>
<comment type="catalytic activity">
    <reaction evidence="34">
        <text>hexanal + NADP(+) = (E)-hex-2-enal + NADPH + H(+)</text>
        <dbReference type="Rhea" id="RHEA:50776"/>
        <dbReference type="ChEBI" id="CHEBI:15378"/>
        <dbReference type="ChEBI" id="CHEBI:28913"/>
        <dbReference type="ChEBI" id="CHEBI:57783"/>
        <dbReference type="ChEBI" id="CHEBI:58349"/>
        <dbReference type="ChEBI" id="CHEBI:88528"/>
    </reaction>
    <physiologicalReaction direction="right-to-left" evidence="34">
        <dbReference type="Rhea" id="RHEA:50778"/>
    </physiologicalReaction>
</comment>
<dbReference type="Pfam" id="PF16884">
    <property type="entry name" value="ADH_N_2"/>
    <property type="match status" value="1"/>
</dbReference>
<keyword evidence="12" id="KW-0007">Acetylation</keyword>
<evidence type="ECO:0000256" key="29">
    <source>
        <dbReference type="ARBA" id="ARBA00048591"/>
    </source>
</evidence>
<dbReference type="PANTHER" id="PTHR43205">
    <property type="entry name" value="PROSTAGLANDIN REDUCTASE"/>
    <property type="match status" value="1"/>
</dbReference>
<comment type="catalytic activity">
    <reaction evidence="25">
        <text>dodecanal + NADP(+) = (2E)-dodecenal + NADPH + H(+)</text>
        <dbReference type="Rhea" id="RHEA:50784"/>
        <dbReference type="ChEBI" id="CHEBI:15378"/>
        <dbReference type="ChEBI" id="CHEBI:27836"/>
        <dbReference type="ChEBI" id="CHEBI:57783"/>
        <dbReference type="ChEBI" id="CHEBI:58349"/>
        <dbReference type="ChEBI" id="CHEBI:133741"/>
    </reaction>
    <physiologicalReaction direction="right-to-left" evidence="25">
        <dbReference type="Rhea" id="RHEA:50786"/>
    </physiologicalReaction>
</comment>
<evidence type="ECO:0000256" key="3">
    <source>
        <dbReference type="ARBA" id="ARBA00011852"/>
    </source>
</evidence>
<evidence type="ECO:0000256" key="2">
    <source>
        <dbReference type="ARBA" id="ARBA00010460"/>
    </source>
</evidence>
<dbReference type="Pfam" id="PF00107">
    <property type="entry name" value="ADH_zinc_N"/>
    <property type="match status" value="1"/>
</dbReference>
<comment type="catalytic activity">
    <reaction evidence="32">
        <text>13,14-dihydro-15-oxo-prostaglandin E1 + NADP(+) = 15-oxoprostaglandin E1 + NADPH + H(+)</text>
        <dbReference type="Rhea" id="RHEA:50584"/>
        <dbReference type="ChEBI" id="CHEBI:15378"/>
        <dbReference type="ChEBI" id="CHEBI:57401"/>
        <dbReference type="ChEBI" id="CHEBI:57783"/>
        <dbReference type="ChEBI" id="CHEBI:58349"/>
        <dbReference type="ChEBI" id="CHEBI:133408"/>
    </reaction>
    <physiologicalReaction direction="right-to-left" evidence="32">
        <dbReference type="Rhea" id="RHEA:50586"/>
    </physiologicalReaction>
</comment>
<dbReference type="SMART" id="SM00829">
    <property type="entry name" value="PKS_ER"/>
    <property type="match status" value="1"/>
</dbReference>
<dbReference type="EC" id="1.3.1.48" evidence="4"/>
<keyword evidence="37" id="KW-1185">Reference proteome</keyword>
<dbReference type="InterPro" id="IPR014190">
    <property type="entry name" value="PTGR1"/>
</dbReference>
<evidence type="ECO:0000256" key="21">
    <source>
        <dbReference type="ARBA" id="ARBA00047617"/>
    </source>
</evidence>
<name>A0AAV1LLV3_9NEOP</name>
<evidence type="ECO:0000256" key="20">
    <source>
        <dbReference type="ARBA" id="ARBA00047461"/>
    </source>
</evidence>
<evidence type="ECO:0000256" key="19">
    <source>
        <dbReference type="ARBA" id="ARBA00033119"/>
    </source>
</evidence>
<proteinExistence type="inferred from homology"/>
<evidence type="ECO:0000256" key="9">
    <source>
        <dbReference type="ARBA" id="ARBA00022553"/>
    </source>
</evidence>
<evidence type="ECO:0000256" key="27">
    <source>
        <dbReference type="ARBA" id="ARBA00048290"/>
    </source>
</evidence>
<comment type="catalytic activity">
    <reaction evidence="28">
        <text>4-hydroxynonanal + NADP(+) = (E)-4-hydroxynon-2-enal + NADPH + H(+)</text>
        <dbReference type="Rhea" id="RHEA:64736"/>
        <dbReference type="ChEBI" id="CHEBI:15378"/>
        <dbReference type="ChEBI" id="CHEBI:57783"/>
        <dbReference type="ChEBI" id="CHEBI:58349"/>
        <dbReference type="ChEBI" id="CHEBI:58968"/>
        <dbReference type="ChEBI" id="CHEBI:156112"/>
    </reaction>
    <physiologicalReaction direction="right-to-left" evidence="28">
        <dbReference type="Rhea" id="RHEA:64738"/>
    </physiologicalReaction>
</comment>
<evidence type="ECO:0000256" key="6">
    <source>
        <dbReference type="ARBA" id="ARBA00020651"/>
    </source>
</evidence>
<evidence type="ECO:0000256" key="17">
    <source>
        <dbReference type="ARBA" id="ARBA00032255"/>
    </source>
</evidence>
<dbReference type="InterPro" id="IPR013149">
    <property type="entry name" value="ADH-like_C"/>
</dbReference>
<evidence type="ECO:0000256" key="26">
    <source>
        <dbReference type="ARBA" id="ARBA00048066"/>
    </source>
</evidence>
<dbReference type="PANTHER" id="PTHR43205:SF7">
    <property type="entry name" value="PROSTAGLANDIN REDUCTASE 1"/>
    <property type="match status" value="1"/>
</dbReference>
<evidence type="ECO:0000256" key="22">
    <source>
        <dbReference type="ARBA" id="ARBA00047742"/>
    </source>
</evidence>
<evidence type="ECO:0000256" key="8">
    <source>
        <dbReference type="ARBA" id="ARBA00022501"/>
    </source>
</evidence>
<evidence type="ECO:0000313" key="37">
    <source>
        <dbReference type="Proteomes" id="UP001314205"/>
    </source>
</evidence>
<evidence type="ECO:0000256" key="32">
    <source>
        <dbReference type="ARBA" id="ARBA00049070"/>
    </source>
</evidence>
<comment type="caution">
    <text evidence="36">The sequence shown here is derived from an EMBL/GenBank/DDBJ whole genome shotgun (WGS) entry which is preliminary data.</text>
</comment>
<dbReference type="GO" id="GO:0005737">
    <property type="term" value="C:cytoplasm"/>
    <property type="evidence" value="ECO:0007669"/>
    <property type="project" value="UniProtKB-SubCell"/>
</dbReference>
<dbReference type="InterPro" id="IPR020843">
    <property type="entry name" value="ER"/>
</dbReference>
<dbReference type="EMBL" id="CAVLGL010000093">
    <property type="protein sequence ID" value="CAK1596408.1"/>
    <property type="molecule type" value="Genomic_DNA"/>
</dbReference>
<dbReference type="InterPro" id="IPR036291">
    <property type="entry name" value="NAD(P)-bd_dom_sf"/>
</dbReference>
<keyword evidence="11" id="KW-0521">NADP</keyword>
<feature type="domain" description="Enoyl reductase (ER)" evidence="35">
    <location>
        <begin position="18"/>
        <end position="333"/>
    </location>
</feature>
<gene>
    <name evidence="36" type="ORF">PARMNEM_LOCUS15761</name>
</gene>
<evidence type="ECO:0000256" key="15">
    <source>
        <dbReference type="ARBA" id="ARBA00023278"/>
    </source>
</evidence>